<evidence type="ECO:0000313" key="5">
    <source>
        <dbReference type="Proteomes" id="UP000237222"/>
    </source>
</evidence>
<dbReference type="PRINTS" id="PR00455">
    <property type="entry name" value="HTHTETR"/>
</dbReference>
<evidence type="ECO:0000256" key="2">
    <source>
        <dbReference type="PROSITE-ProRule" id="PRU00335"/>
    </source>
</evidence>
<reference evidence="4" key="1">
    <citation type="submission" date="2018-01" db="EMBL/GenBank/DDBJ databases">
        <authorList>
            <person name="Yu X.-D."/>
        </authorList>
    </citation>
    <scope>NUCLEOTIDE SEQUENCE</scope>
    <source>
        <strain evidence="4">ZX-21</strain>
    </source>
</reference>
<organism evidence="4 5">
    <name type="scientific">Zhongshania marina</name>
    <dbReference type="NCBI Taxonomy" id="2304603"/>
    <lineage>
        <taxon>Bacteria</taxon>
        <taxon>Pseudomonadati</taxon>
        <taxon>Pseudomonadota</taxon>
        <taxon>Gammaproteobacteria</taxon>
        <taxon>Cellvibrionales</taxon>
        <taxon>Spongiibacteraceae</taxon>
        <taxon>Zhongshania</taxon>
    </lineage>
</organism>
<name>A0A2S4HCQ5_9GAMM</name>
<proteinExistence type="predicted"/>
<dbReference type="Pfam" id="PF00440">
    <property type="entry name" value="TetR_N"/>
    <property type="match status" value="1"/>
</dbReference>
<sequence length="187" mass="20867">MRQRLSEAAFEVIKEVGYANFRTSAVSKAAGVSQGAQLHHFPTKDSLTTAAMEYAYERANGKFLKNISSFSASDDPLDAVIQDAEDFFMSDYFMVALDILMAGGKNKELRDEQVRLAVTSRASVEESWVKKLIELGWEKSEAEMILGMTFCLVRGFAIKLLISHSRSDLSTMMTQWKSMVAMLKAQA</sequence>
<dbReference type="InterPro" id="IPR009057">
    <property type="entry name" value="Homeodomain-like_sf"/>
</dbReference>
<protein>
    <recommendedName>
        <fullName evidence="3">HTH tetR-type domain-containing protein</fullName>
    </recommendedName>
</protein>
<evidence type="ECO:0000259" key="3">
    <source>
        <dbReference type="PROSITE" id="PS50977"/>
    </source>
</evidence>
<gene>
    <name evidence="4" type="ORF">C0068_15280</name>
</gene>
<dbReference type="GO" id="GO:0003677">
    <property type="term" value="F:DNA binding"/>
    <property type="evidence" value="ECO:0007669"/>
    <property type="project" value="UniProtKB-UniRule"/>
</dbReference>
<feature type="domain" description="HTH tetR-type" evidence="3">
    <location>
        <begin position="1"/>
        <end position="59"/>
    </location>
</feature>
<dbReference type="Proteomes" id="UP000237222">
    <property type="component" value="Unassembled WGS sequence"/>
</dbReference>
<dbReference type="Gene3D" id="1.10.357.10">
    <property type="entry name" value="Tetracycline Repressor, domain 2"/>
    <property type="match status" value="1"/>
</dbReference>
<comment type="caution">
    <text evidence="4">The sequence shown here is derived from an EMBL/GenBank/DDBJ whole genome shotgun (WGS) entry which is preliminary data.</text>
</comment>
<feature type="DNA-binding region" description="H-T-H motif" evidence="2">
    <location>
        <begin position="22"/>
        <end position="41"/>
    </location>
</feature>
<dbReference type="EMBL" id="PQGG01000035">
    <property type="protein sequence ID" value="POP51719.1"/>
    <property type="molecule type" value="Genomic_DNA"/>
</dbReference>
<keyword evidence="1 2" id="KW-0238">DNA-binding</keyword>
<dbReference type="PROSITE" id="PS50977">
    <property type="entry name" value="HTH_TETR_2"/>
    <property type="match status" value="1"/>
</dbReference>
<evidence type="ECO:0000313" key="4">
    <source>
        <dbReference type="EMBL" id="POP51719.1"/>
    </source>
</evidence>
<accession>A0A2S4HCQ5</accession>
<dbReference type="SUPFAM" id="SSF46689">
    <property type="entry name" value="Homeodomain-like"/>
    <property type="match status" value="1"/>
</dbReference>
<evidence type="ECO:0000256" key="1">
    <source>
        <dbReference type="ARBA" id="ARBA00023125"/>
    </source>
</evidence>
<dbReference type="InterPro" id="IPR001647">
    <property type="entry name" value="HTH_TetR"/>
</dbReference>
<dbReference type="AlphaFoldDB" id="A0A2S4HCQ5"/>